<dbReference type="RefSeq" id="WP_156611456.1">
    <property type="nucleotide sequence ID" value="NZ_WPCU01000010.1"/>
</dbReference>
<dbReference type="EC" id="2.4.1.227" evidence="10"/>
<sequence>MTHVVLAGGGSAGHTSPLIATAQALRELDPAGAVSAVGTARGLETTVVPAAGIELDLVPPVPMPRRPTPDLLRVPHRLAAAVGAAAQVLRERRADVVVGFGGYVSMPVYLAARRLRTPVVVHEGNAVPGLANRVASRFAAAVLTAFPDTPLRGAEYVGMPVRRAISGLDRAAGRAAARALFDLPAEGPVLLVSGGSQGARSINTAVADALGDLLERGVSVLHVLGRANMSADVVAVDAPGGARYRPVAYVEAMEQAYAAADLMLGRSGAGTVVETAMVGLPGVFVPLPHGNGEQERNADALVAAGAVQVVRDAELTPRRLLDQVVPLVRDPDRLAAMAARGRDLVPRDAADRVAERVLQLAAGRR</sequence>
<feature type="binding site" evidence="10">
    <location>
        <position position="294"/>
    </location>
    <ligand>
        <name>UDP-N-acetyl-alpha-D-glucosamine</name>
        <dbReference type="ChEBI" id="CHEBI:57705"/>
    </ligand>
</feature>
<evidence type="ECO:0000256" key="5">
    <source>
        <dbReference type="ARBA" id="ARBA00022960"/>
    </source>
</evidence>
<protein>
    <recommendedName>
        <fullName evidence="10">UDP-N-acetylglucosamine--N-acetylmuramyl-(pentapeptide) pyrophosphoryl-undecaprenol N-acetylglucosamine transferase</fullName>
        <ecNumber evidence="10">2.4.1.227</ecNumber>
    </recommendedName>
    <alternativeName>
        <fullName evidence="10">Undecaprenyl-PP-MurNAc-pentapeptide-UDPGlcNAc GlcNAc transferase</fullName>
    </alternativeName>
</protein>
<comment type="caution">
    <text evidence="13">The sequence shown here is derived from an EMBL/GenBank/DDBJ whole genome shotgun (WGS) entry which is preliminary data.</text>
</comment>
<dbReference type="GO" id="GO:0005886">
    <property type="term" value="C:plasma membrane"/>
    <property type="evidence" value="ECO:0007669"/>
    <property type="project" value="UniProtKB-SubCell"/>
</dbReference>
<evidence type="ECO:0000256" key="6">
    <source>
        <dbReference type="ARBA" id="ARBA00022984"/>
    </source>
</evidence>
<dbReference type="PANTHER" id="PTHR21015:SF22">
    <property type="entry name" value="GLYCOSYLTRANSFERASE"/>
    <property type="match status" value="1"/>
</dbReference>
<evidence type="ECO:0000313" key="13">
    <source>
        <dbReference type="EMBL" id="MVA77294.1"/>
    </source>
</evidence>
<dbReference type="GO" id="GO:0005975">
    <property type="term" value="P:carbohydrate metabolic process"/>
    <property type="evidence" value="ECO:0007669"/>
    <property type="project" value="InterPro"/>
</dbReference>
<evidence type="ECO:0000256" key="7">
    <source>
        <dbReference type="ARBA" id="ARBA00023136"/>
    </source>
</evidence>
<dbReference type="EMBL" id="WPCU01000010">
    <property type="protein sequence ID" value="MVA77294.1"/>
    <property type="molecule type" value="Genomic_DNA"/>
</dbReference>
<accession>A0A6A9UZA6</accession>
<feature type="binding site" evidence="10">
    <location>
        <position position="125"/>
    </location>
    <ligand>
        <name>UDP-N-acetyl-alpha-D-glucosamine</name>
        <dbReference type="ChEBI" id="CHEBI:57705"/>
    </ligand>
</feature>
<dbReference type="GO" id="GO:0051991">
    <property type="term" value="F:UDP-N-acetyl-D-glucosamine:N-acetylmuramoyl-L-alanyl-D-glutamyl-meso-2,6-diaminopimelyl-D-alanyl-D-alanine-diphosphoundecaprenol 4-beta-N-acetylglucosaminlytransferase activity"/>
    <property type="evidence" value="ECO:0007669"/>
    <property type="project" value="RHEA"/>
</dbReference>
<dbReference type="Pfam" id="PF03033">
    <property type="entry name" value="Glyco_transf_28"/>
    <property type="match status" value="1"/>
</dbReference>
<comment type="catalytic activity">
    <reaction evidence="10">
        <text>di-trans,octa-cis-undecaprenyl diphospho-N-acetyl-alpha-D-muramoyl-L-alanyl-D-glutamyl-meso-2,6-diaminopimeloyl-D-alanyl-D-alanine + UDP-N-acetyl-alpha-D-glucosamine = di-trans,octa-cis-undecaprenyl diphospho-[N-acetyl-alpha-D-glucosaminyl-(1-&gt;4)]-N-acetyl-alpha-D-muramoyl-L-alanyl-D-glutamyl-meso-2,6-diaminopimeloyl-D-alanyl-D-alanine + UDP + H(+)</text>
        <dbReference type="Rhea" id="RHEA:31227"/>
        <dbReference type="ChEBI" id="CHEBI:15378"/>
        <dbReference type="ChEBI" id="CHEBI:57705"/>
        <dbReference type="ChEBI" id="CHEBI:58223"/>
        <dbReference type="ChEBI" id="CHEBI:61387"/>
        <dbReference type="ChEBI" id="CHEBI:61388"/>
        <dbReference type="EC" id="2.4.1.227"/>
    </reaction>
</comment>
<dbReference type="GO" id="GO:0009252">
    <property type="term" value="P:peptidoglycan biosynthetic process"/>
    <property type="evidence" value="ECO:0007669"/>
    <property type="project" value="UniProtKB-UniRule"/>
</dbReference>
<dbReference type="UniPathway" id="UPA00219"/>
<dbReference type="GO" id="GO:0050511">
    <property type="term" value="F:undecaprenyldiphospho-muramoylpentapeptide beta-N-acetylglucosaminyltransferase activity"/>
    <property type="evidence" value="ECO:0007669"/>
    <property type="project" value="UniProtKB-UniRule"/>
</dbReference>
<dbReference type="GO" id="GO:0071555">
    <property type="term" value="P:cell wall organization"/>
    <property type="evidence" value="ECO:0007669"/>
    <property type="project" value="UniProtKB-KW"/>
</dbReference>
<dbReference type="GO" id="GO:0008360">
    <property type="term" value="P:regulation of cell shape"/>
    <property type="evidence" value="ECO:0007669"/>
    <property type="project" value="UniProtKB-KW"/>
</dbReference>
<evidence type="ECO:0000259" key="12">
    <source>
        <dbReference type="Pfam" id="PF04101"/>
    </source>
</evidence>
<feature type="binding site" evidence="10">
    <location>
        <position position="162"/>
    </location>
    <ligand>
        <name>UDP-N-acetyl-alpha-D-glucosamine</name>
        <dbReference type="ChEBI" id="CHEBI:57705"/>
    </ligand>
</feature>
<dbReference type="InterPro" id="IPR007235">
    <property type="entry name" value="Glyco_trans_28_C"/>
</dbReference>
<keyword evidence="3 10" id="KW-0328">Glycosyltransferase</keyword>
<keyword evidence="2 10" id="KW-0132">Cell division</keyword>
<keyword evidence="14" id="KW-1185">Reference proteome</keyword>
<evidence type="ECO:0000256" key="4">
    <source>
        <dbReference type="ARBA" id="ARBA00022679"/>
    </source>
</evidence>
<evidence type="ECO:0000256" key="1">
    <source>
        <dbReference type="ARBA" id="ARBA00022475"/>
    </source>
</evidence>
<reference evidence="13 14" key="1">
    <citation type="submission" date="2019-12" db="EMBL/GenBank/DDBJ databases">
        <title>Auraticoccus cholistani sp. nov., an actinomycete isolated from soil of Cholistan desert.</title>
        <authorList>
            <person name="Cheema M.T."/>
        </authorList>
    </citation>
    <scope>NUCLEOTIDE SEQUENCE [LARGE SCALE GENOMIC DNA]</scope>
    <source>
        <strain evidence="13 14">F435</strain>
    </source>
</reference>
<keyword evidence="1 10" id="KW-1003">Cell membrane</keyword>
<dbReference type="NCBIfam" id="TIGR01133">
    <property type="entry name" value="murG"/>
    <property type="match status" value="1"/>
</dbReference>
<comment type="similarity">
    <text evidence="10">Belongs to the glycosyltransferase 28 family. MurG subfamily.</text>
</comment>
<comment type="subcellular location">
    <subcellularLocation>
        <location evidence="10">Cell membrane</location>
        <topology evidence="10">Peripheral membrane protein</topology>
        <orientation evidence="10">Cytoplasmic side</orientation>
    </subcellularLocation>
</comment>
<dbReference type="Gene3D" id="3.40.50.2000">
    <property type="entry name" value="Glycogen Phosphorylase B"/>
    <property type="match status" value="2"/>
</dbReference>
<keyword evidence="8 10" id="KW-0131">Cell cycle</keyword>
<keyword evidence="6 10" id="KW-0573">Peptidoglycan synthesis</keyword>
<comment type="pathway">
    <text evidence="10">Cell wall biogenesis; peptidoglycan biosynthesis.</text>
</comment>
<evidence type="ECO:0000256" key="3">
    <source>
        <dbReference type="ARBA" id="ARBA00022676"/>
    </source>
</evidence>
<dbReference type="SUPFAM" id="SSF53756">
    <property type="entry name" value="UDP-Glycosyltransferase/glycogen phosphorylase"/>
    <property type="match status" value="1"/>
</dbReference>
<feature type="binding site" evidence="10">
    <location>
        <begin position="11"/>
        <end position="13"/>
    </location>
    <ligand>
        <name>UDP-N-acetyl-alpha-D-glucosamine</name>
        <dbReference type="ChEBI" id="CHEBI:57705"/>
    </ligand>
</feature>
<keyword evidence="5 10" id="KW-0133">Cell shape</keyword>
<evidence type="ECO:0000256" key="9">
    <source>
        <dbReference type="ARBA" id="ARBA00023316"/>
    </source>
</evidence>
<keyword evidence="9 10" id="KW-0961">Cell wall biogenesis/degradation</keyword>
<dbReference type="Proteomes" id="UP000435304">
    <property type="component" value="Unassembled WGS sequence"/>
</dbReference>
<dbReference type="InterPro" id="IPR004276">
    <property type="entry name" value="GlycoTrans_28_N"/>
</dbReference>
<evidence type="ECO:0000256" key="2">
    <source>
        <dbReference type="ARBA" id="ARBA00022618"/>
    </source>
</evidence>
<evidence type="ECO:0000259" key="11">
    <source>
        <dbReference type="Pfam" id="PF03033"/>
    </source>
</evidence>
<keyword evidence="4 10" id="KW-0808">Transferase</keyword>
<keyword evidence="7 10" id="KW-0472">Membrane</keyword>
<dbReference type="PANTHER" id="PTHR21015">
    <property type="entry name" value="UDP-N-ACETYLGLUCOSAMINE--N-ACETYLMURAMYL-(PENTAPEPTIDE) PYROPHOSPHORYL-UNDECAPRENOL N-ACETYLGLUCOSAMINE TRANSFERASE 1"/>
    <property type="match status" value="1"/>
</dbReference>
<dbReference type="CDD" id="cd03785">
    <property type="entry name" value="GT28_MurG"/>
    <property type="match status" value="1"/>
</dbReference>
<proteinExistence type="inferred from homology"/>
<feature type="domain" description="Glycosyltransferase family 28 N-terminal" evidence="11">
    <location>
        <begin position="4"/>
        <end position="143"/>
    </location>
</feature>
<gene>
    <name evidence="10 13" type="primary">murG</name>
    <name evidence="13" type="ORF">GC722_14865</name>
</gene>
<organism evidence="13 14">
    <name type="scientific">Auraticoccus cholistanensis</name>
    <dbReference type="NCBI Taxonomy" id="2656650"/>
    <lineage>
        <taxon>Bacteria</taxon>
        <taxon>Bacillati</taxon>
        <taxon>Actinomycetota</taxon>
        <taxon>Actinomycetes</taxon>
        <taxon>Propionibacteriales</taxon>
        <taxon>Propionibacteriaceae</taxon>
        <taxon>Auraticoccus</taxon>
    </lineage>
</organism>
<evidence type="ECO:0000256" key="10">
    <source>
        <dbReference type="HAMAP-Rule" id="MF_00033"/>
    </source>
</evidence>
<evidence type="ECO:0000313" key="14">
    <source>
        <dbReference type="Proteomes" id="UP000435304"/>
    </source>
</evidence>
<dbReference type="InterPro" id="IPR006009">
    <property type="entry name" value="GlcNAc_MurG"/>
</dbReference>
<dbReference type="Pfam" id="PF04101">
    <property type="entry name" value="Glyco_tran_28_C"/>
    <property type="match status" value="1"/>
</dbReference>
<feature type="binding site" evidence="10">
    <location>
        <position position="196"/>
    </location>
    <ligand>
        <name>UDP-N-acetyl-alpha-D-glucosamine</name>
        <dbReference type="ChEBI" id="CHEBI:57705"/>
    </ligand>
</feature>
<comment type="function">
    <text evidence="10">Cell wall formation. Catalyzes the transfer of a GlcNAc subunit on undecaprenyl-pyrophosphoryl-MurNAc-pentapeptide (lipid intermediate I) to form undecaprenyl-pyrophosphoryl-MurNAc-(pentapeptide)GlcNAc (lipid intermediate II).</text>
</comment>
<name>A0A6A9UZA6_9ACTN</name>
<dbReference type="GO" id="GO:0051301">
    <property type="term" value="P:cell division"/>
    <property type="evidence" value="ECO:0007669"/>
    <property type="project" value="UniProtKB-KW"/>
</dbReference>
<comment type="caution">
    <text evidence="10">Lacks conserved residue(s) required for the propagation of feature annotation.</text>
</comment>
<dbReference type="HAMAP" id="MF_00033">
    <property type="entry name" value="MurG"/>
    <property type="match status" value="1"/>
</dbReference>
<evidence type="ECO:0000256" key="8">
    <source>
        <dbReference type="ARBA" id="ARBA00023306"/>
    </source>
</evidence>
<feature type="domain" description="Glycosyl transferase family 28 C-terminal" evidence="12">
    <location>
        <begin position="189"/>
        <end position="340"/>
    </location>
</feature>
<dbReference type="AlphaFoldDB" id="A0A6A9UZA6"/>